<name>A0A1X6WSV4_9MICO</name>
<keyword evidence="2" id="KW-1185">Reference proteome</keyword>
<evidence type="ECO:0000313" key="2">
    <source>
        <dbReference type="Proteomes" id="UP000195981"/>
    </source>
</evidence>
<proteinExistence type="predicted"/>
<dbReference type="RefSeq" id="WP_087101777.1">
    <property type="nucleotide sequence ID" value="NZ_FWFG01000010.1"/>
</dbReference>
<reference evidence="1 2" key="1">
    <citation type="submission" date="2017-02" db="EMBL/GenBank/DDBJ databases">
        <authorList>
            <person name="Peterson S.W."/>
        </authorList>
    </citation>
    <scope>NUCLEOTIDE SEQUENCE [LARGE SCALE GENOMIC DNA]</scope>
    <source>
        <strain evidence="1 2">CIP104813</strain>
    </source>
</reference>
<dbReference type="OrthoDB" id="3254362at2"/>
<sequence length="144" mass="15800">MSDSGSEQAWRVQRAEVVRAQQEALEAARRAEHEKATAILREAVDGFYAAGIEPVPLRARPDTGRGTVRTSLTGWYLKKDRTIAIDTDARFYVMRVPGGLGARLRGADPEPSEAPLVVGRGARDGETFDLRELLEMRLADPVAP</sequence>
<accession>A0A1X6WSV4</accession>
<evidence type="ECO:0000313" key="1">
    <source>
        <dbReference type="EMBL" id="SLM88019.1"/>
    </source>
</evidence>
<dbReference type="Proteomes" id="UP000195981">
    <property type="component" value="Unassembled WGS sequence"/>
</dbReference>
<dbReference type="AlphaFoldDB" id="A0A1X6WSV4"/>
<protein>
    <submittedName>
        <fullName evidence="1">Uncharacterized protein</fullName>
    </submittedName>
</protein>
<gene>
    <name evidence="1" type="ORF">FM110_00890</name>
</gene>
<dbReference type="EMBL" id="FWFG01000010">
    <property type="protein sequence ID" value="SLM88019.1"/>
    <property type="molecule type" value="Genomic_DNA"/>
</dbReference>
<organism evidence="1 2">
    <name type="scientific">Brachybacterium nesterenkovii</name>
    <dbReference type="NCBI Taxonomy" id="47847"/>
    <lineage>
        <taxon>Bacteria</taxon>
        <taxon>Bacillati</taxon>
        <taxon>Actinomycetota</taxon>
        <taxon>Actinomycetes</taxon>
        <taxon>Micrococcales</taxon>
        <taxon>Dermabacteraceae</taxon>
        <taxon>Brachybacterium</taxon>
    </lineage>
</organism>